<gene>
    <name evidence="8" type="ORF">AURANDRAFT_65901</name>
</gene>
<evidence type="ECO:0000256" key="4">
    <source>
        <dbReference type="ARBA" id="ARBA00022777"/>
    </source>
</evidence>
<evidence type="ECO:0000256" key="3">
    <source>
        <dbReference type="ARBA" id="ARBA00022741"/>
    </source>
</evidence>
<evidence type="ECO:0000256" key="5">
    <source>
        <dbReference type="ARBA" id="ARBA00022840"/>
    </source>
</evidence>
<dbReference type="PANTHER" id="PTHR34273">
    <property type="entry name" value="METHYLTHIORIBOSE KINASE"/>
    <property type="match status" value="1"/>
</dbReference>
<evidence type="ECO:0000259" key="7">
    <source>
        <dbReference type="Pfam" id="PF01636"/>
    </source>
</evidence>
<dbReference type="RefSeq" id="XP_009039126.1">
    <property type="nucleotide sequence ID" value="XM_009040878.1"/>
</dbReference>
<dbReference type="EMBL" id="GL833136">
    <property type="protein sequence ID" value="EGB06174.1"/>
    <property type="molecule type" value="Genomic_DNA"/>
</dbReference>
<protein>
    <recommendedName>
        <fullName evidence="7">Aminoglycoside phosphotransferase domain-containing protein</fullName>
    </recommendedName>
</protein>
<dbReference type="GeneID" id="20225562"/>
<organism evidence="9">
    <name type="scientific">Aureococcus anophagefferens</name>
    <name type="common">Harmful bloom alga</name>
    <dbReference type="NCBI Taxonomy" id="44056"/>
    <lineage>
        <taxon>Eukaryota</taxon>
        <taxon>Sar</taxon>
        <taxon>Stramenopiles</taxon>
        <taxon>Ochrophyta</taxon>
        <taxon>Pelagophyceae</taxon>
        <taxon>Pelagomonadales</taxon>
        <taxon>Pelagomonadaceae</taxon>
        <taxon>Aureococcus</taxon>
    </lineage>
</organism>
<evidence type="ECO:0000256" key="6">
    <source>
        <dbReference type="SAM" id="MobiDB-lite"/>
    </source>
</evidence>
<dbReference type="eggNOG" id="ENOG502QVM3">
    <property type="taxonomic scope" value="Eukaryota"/>
</dbReference>
<keyword evidence="9" id="KW-1185">Reference proteome</keyword>
<dbReference type="AlphaFoldDB" id="F0YFE7"/>
<dbReference type="GO" id="GO:0005524">
    <property type="term" value="F:ATP binding"/>
    <property type="evidence" value="ECO:0007669"/>
    <property type="project" value="UniProtKB-KW"/>
</dbReference>
<feature type="compositionally biased region" description="Low complexity" evidence="6">
    <location>
        <begin position="144"/>
        <end position="157"/>
    </location>
</feature>
<keyword evidence="2" id="KW-0808">Transferase</keyword>
<keyword evidence="4" id="KW-0418">Kinase</keyword>
<evidence type="ECO:0000313" key="8">
    <source>
        <dbReference type="EMBL" id="EGB06174.1"/>
    </source>
</evidence>
<dbReference type="KEGG" id="aaf:AURANDRAFT_65901"/>
<dbReference type="GO" id="GO:0016301">
    <property type="term" value="F:kinase activity"/>
    <property type="evidence" value="ECO:0007669"/>
    <property type="project" value="UniProtKB-KW"/>
</dbReference>
<sequence length="569" mass="59121">MLLRHAGAACRRQCSQPRAAKCFATSPEPTFGDLARRLGAAEGAAAPRRAPARRKPLAPAAERLEARHRRGLGVVLLKAQARVEYALSAAFDERRRRGDRALDAVHVSEVRLAPDFRQANVYWHLDAAETAARAPRPPSRFFGDPLPDDGGPAPEDAAAPRRRAEAALARAAPALRIAPMALLADDGVAAYVHALALPRFEGATVDDLAATPIAGGNLNYAWRCASGAASVFVKQAPDYIKCLGEAYGLTSKRMGAEVAALRELGRISPRHAPAVLAYDADRQIVVMEDLAGFGHLRDELQRGACRGGVAADLGAFLAKVHDATKGGAAATYADAFGDDNNGAMRGVTEAYVFAKPWDAGDETNRDLGGSPALAARVAALRRDPAALEAAAAAAAAFAARRECLCHGDLHAGSVMTDGADRCVAIDAEFACYGPAAFDVGLLLAGYVFAYCASDAAAPSPGDAAARRRGCKACVEALWAAYAAGRGDADQAFAAAVAFSSAELFRRAVGAASVPDLADIADAGDRETAELLAVEIAAANLTMPPADAGALVLRLDSVYDAVAHAGRVAN</sequence>
<evidence type="ECO:0000256" key="2">
    <source>
        <dbReference type="ARBA" id="ARBA00022679"/>
    </source>
</evidence>
<dbReference type="Pfam" id="PF01636">
    <property type="entry name" value="APH"/>
    <property type="match status" value="1"/>
</dbReference>
<feature type="region of interest" description="Disordered" evidence="6">
    <location>
        <begin position="134"/>
        <end position="160"/>
    </location>
</feature>
<accession>F0YFE7</accession>
<feature type="domain" description="Aminoglycoside phosphotransferase" evidence="7">
    <location>
        <begin position="210"/>
        <end position="452"/>
    </location>
</feature>
<dbReference type="InParanoid" id="F0YFE7"/>
<keyword evidence="3" id="KW-0547">Nucleotide-binding</keyword>
<dbReference type="InterPro" id="IPR011009">
    <property type="entry name" value="Kinase-like_dom_sf"/>
</dbReference>
<dbReference type="SUPFAM" id="SSF56112">
    <property type="entry name" value="Protein kinase-like (PK-like)"/>
    <property type="match status" value="1"/>
</dbReference>
<proteinExistence type="inferred from homology"/>
<dbReference type="InterPro" id="IPR002575">
    <property type="entry name" value="Aminoglycoside_PTrfase"/>
</dbReference>
<evidence type="ECO:0000256" key="1">
    <source>
        <dbReference type="ARBA" id="ARBA00010165"/>
    </source>
</evidence>
<dbReference type="Gene3D" id="3.30.200.20">
    <property type="entry name" value="Phosphorylase Kinase, domain 1"/>
    <property type="match status" value="1"/>
</dbReference>
<dbReference type="PANTHER" id="PTHR34273:SF2">
    <property type="entry name" value="METHYLTHIORIBOSE KINASE"/>
    <property type="match status" value="1"/>
</dbReference>
<comment type="similarity">
    <text evidence="1">Belongs to the methylthioribose kinase family.</text>
</comment>
<keyword evidence="5" id="KW-0067">ATP-binding</keyword>
<reference evidence="8 9" key="1">
    <citation type="journal article" date="2011" name="Proc. Natl. Acad. Sci. U.S.A.">
        <title>Niche of harmful alga Aureococcus anophagefferens revealed through ecogenomics.</title>
        <authorList>
            <person name="Gobler C.J."/>
            <person name="Berry D.L."/>
            <person name="Dyhrman S.T."/>
            <person name="Wilhelm S.W."/>
            <person name="Salamov A."/>
            <person name="Lobanov A.V."/>
            <person name="Zhang Y."/>
            <person name="Collier J.L."/>
            <person name="Wurch L.L."/>
            <person name="Kustka A.B."/>
            <person name="Dill B.D."/>
            <person name="Shah M."/>
            <person name="VerBerkmoes N.C."/>
            <person name="Kuo A."/>
            <person name="Terry A."/>
            <person name="Pangilinan J."/>
            <person name="Lindquist E.A."/>
            <person name="Lucas S."/>
            <person name="Paulsen I.T."/>
            <person name="Hattenrath-Lehmann T.K."/>
            <person name="Talmage S.C."/>
            <person name="Walker E.A."/>
            <person name="Koch F."/>
            <person name="Burson A.M."/>
            <person name="Marcoval M.A."/>
            <person name="Tang Y.Z."/>
            <person name="Lecleir G.R."/>
            <person name="Coyne K.J."/>
            <person name="Berg G.M."/>
            <person name="Bertrand E.M."/>
            <person name="Saito M.A."/>
            <person name="Gladyshev V.N."/>
            <person name="Grigoriev I.V."/>
        </authorList>
    </citation>
    <scope>NUCLEOTIDE SEQUENCE [LARGE SCALE GENOMIC DNA]</scope>
    <source>
        <strain evidence="9">CCMP 1984</strain>
    </source>
</reference>
<evidence type="ECO:0000313" key="9">
    <source>
        <dbReference type="Proteomes" id="UP000002729"/>
    </source>
</evidence>
<name>F0YFE7_AURAN</name>
<dbReference type="Gene3D" id="3.90.1200.10">
    <property type="match status" value="1"/>
</dbReference>
<dbReference type="Proteomes" id="UP000002729">
    <property type="component" value="Unassembled WGS sequence"/>
</dbReference>
<dbReference type="OrthoDB" id="2461at2759"/>